<dbReference type="Gene3D" id="3.40.50.300">
    <property type="entry name" value="P-loop containing nucleotide triphosphate hydrolases"/>
    <property type="match status" value="1"/>
</dbReference>
<evidence type="ECO:0000259" key="2">
    <source>
        <dbReference type="Pfam" id="PF00350"/>
    </source>
</evidence>
<proteinExistence type="predicted"/>
<gene>
    <name evidence="3" type="ORF">AHIS1636_00680</name>
</gene>
<organism evidence="3 4">
    <name type="scientific">Arthrobacter mangrovi</name>
    <dbReference type="NCBI Taxonomy" id="2966350"/>
    <lineage>
        <taxon>Bacteria</taxon>
        <taxon>Bacillati</taxon>
        <taxon>Actinomycetota</taxon>
        <taxon>Actinomycetes</taxon>
        <taxon>Micrococcales</taxon>
        <taxon>Micrococcaceae</taxon>
        <taxon>Arthrobacter</taxon>
    </lineage>
</organism>
<evidence type="ECO:0000313" key="3">
    <source>
        <dbReference type="EMBL" id="GLB65629.1"/>
    </source>
</evidence>
<dbReference type="EMBL" id="BRVS01000001">
    <property type="protein sequence ID" value="GLB65629.1"/>
    <property type="molecule type" value="Genomic_DNA"/>
</dbReference>
<dbReference type="InterPro" id="IPR045063">
    <property type="entry name" value="Dynamin_N"/>
</dbReference>
<reference evidence="3 4" key="1">
    <citation type="journal article" date="2023" name="Int. J. Syst. Evol. Microbiol.">
        <title>Arthrobacter mangrovi sp. nov., an actinobacterium isolated from the rhizosphere of a mangrove.</title>
        <authorList>
            <person name="Hamada M."/>
            <person name="Saitou S."/>
            <person name="Enomoto N."/>
            <person name="Nanri K."/>
            <person name="Hidaka K."/>
            <person name="Miura T."/>
            <person name="Tamura T."/>
        </authorList>
    </citation>
    <scope>NUCLEOTIDE SEQUENCE [LARGE SCALE GENOMIC DNA]</scope>
    <source>
        <strain evidence="3 4">NBRC 112813</strain>
    </source>
</reference>
<sequence length="535" mass="56695">MTLRPAATGPSGIGAEVAALVRDAAVVYDGDAHASALLAGYAQRLREPLRVAIAGMVKAGKSTLLNAIIGEEIAPTDTGECTRIVTWYRYGDTPGITLYPADPAAEPRSLPVRRSAGRLQFDLGGFRAEDVARLVVDWPARSLRELTLIDTPGIASLSTDVSARASSFLLPEDKPSEADAAVYLMRHLHASDLNFLEAFRDTATGQSGTVNALAVLSRADEIGAGRIDSLLSAAGIAERYRQDPGLRTLALGVVPIAGLLAQSARTLRQREFAMLRDVARLDRNARERLLLSADRFVRAGGAGGTGGEAAGFGGTERERAELLDRFGLFGIRLAAVLIRGGTADPTELAHELARRSGLDDLLQLLAGQFRARAEHLKARTALIGVEKLLRERPRTGTAPLEAALERIQSNAHEFRELRLLADARTAGLGLAPADAREAERLIGGQGVGPARRLGLDEDATGAELRERALESLHRWRALAANPLTGRCAAGVCQVVQRSCEALLTQLPPAPGRPQQEAAGKSGLPVPAGSVKAGVQ</sequence>
<dbReference type="Pfam" id="PF00350">
    <property type="entry name" value="Dynamin_N"/>
    <property type="match status" value="1"/>
</dbReference>
<protein>
    <submittedName>
        <fullName evidence="3">GTPase</fullName>
    </submittedName>
</protein>
<name>A0ABQ5MNQ9_9MICC</name>
<dbReference type="Proteomes" id="UP001209654">
    <property type="component" value="Unassembled WGS sequence"/>
</dbReference>
<evidence type="ECO:0000313" key="4">
    <source>
        <dbReference type="Proteomes" id="UP001209654"/>
    </source>
</evidence>
<evidence type="ECO:0000256" key="1">
    <source>
        <dbReference type="SAM" id="MobiDB-lite"/>
    </source>
</evidence>
<comment type="caution">
    <text evidence="3">The sequence shown here is derived from an EMBL/GenBank/DDBJ whole genome shotgun (WGS) entry which is preliminary data.</text>
</comment>
<feature type="domain" description="Dynamin N-terminal" evidence="2">
    <location>
        <begin position="51"/>
        <end position="159"/>
    </location>
</feature>
<feature type="region of interest" description="Disordered" evidence="1">
    <location>
        <begin position="507"/>
        <end position="535"/>
    </location>
</feature>
<keyword evidence="4" id="KW-1185">Reference proteome</keyword>
<dbReference type="RefSeq" id="WP_264793819.1">
    <property type="nucleotide sequence ID" value="NZ_BRVS01000001.1"/>
</dbReference>
<accession>A0ABQ5MNQ9</accession>
<dbReference type="SUPFAM" id="SSF52540">
    <property type="entry name" value="P-loop containing nucleoside triphosphate hydrolases"/>
    <property type="match status" value="1"/>
</dbReference>
<dbReference type="InterPro" id="IPR027417">
    <property type="entry name" value="P-loop_NTPase"/>
</dbReference>